<evidence type="ECO:0000256" key="4">
    <source>
        <dbReference type="ARBA" id="ARBA00022840"/>
    </source>
</evidence>
<dbReference type="EMBL" id="OX451738">
    <property type="protein sequence ID" value="CAI8606318.1"/>
    <property type="molecule type" value="Genomic_DNA"/>
</dbReference>
<feature type="compositionally biased region" description="Polar residues" evidence="7">
    <location>
        <begin position="314"/>
        <end position="323"/>
    </location>
</feature>
<name>A0AAV1A9W8_VICFA</name>
<comment type="subcellular location">
    <subcellularLocation>
        <location evidence="1">Nucleus envelope</location>
    </subcellularLocation>
    <subcellularLocation>
        <location evidence="6">Nucleus</location>
        <location evidence="6">Nuclear pore complex</location>
    </subcellularLocation>
</comment>
<comment type="similarity">
    <text evidence="2 6">Belongs to the nucleoporin interacting component (NIC) family.</text>
</comment>
<evidence type="ECO:0000313" key="8">
    <source>
        <dbReference type="EMBL" id="CAI8606318.1"/>
    </source>
</evidence>
<dbReference type="GO" id="GO:0017056">
    <property type="term" value="F:structural constituent of nuclear pore"/>
    <property type="evidence" value="ECO:0007669"/>
    <property type="project" value="InterPro"/>
</dbReference>
<keyword evidence="5 6" id="KW-0539">Nucleus</keyword>
<dbReference type="Pfam" id="PF04097">
    <property type="entry name" value="Nic96"/>
    <property type="match status" value="1"/>
</dbReference>
<dbReference type="PRINTS" id="PR00301">
    <property type="entry name" value="HEATSHOCK70"/>
</dbReference>
<keyword evidence="6" id="KW-0813">Transport</keyword>
<dbReference type="Gene3D" id="3.30.420.40">
    <property type="match status" value="2"/>
</dbReference>
<dbReference type="PROSITE" id="PS01036">
    <property type="entry name" value="HSP70_3"/>
    <property type="match status" value="1"/>
</dbReference>
<evidence type="ECO:0000256" key="7">
    <source>
        <dbReference type="SAM" id="MobiDB-lite"/>
    </source>
</evidence>
<keyword evidence="6" id="KW-0472">Membrane</keyword>
<keyword evidence="6" id="KW-0906">Nuclear pore complex</keyword>
<dbReference type="SUPFAM" id="SSF53067">
    <property type="entry name" value="Actin-like ATPase domain"/>
    <property type="match status" value="1"/>
</dbReference>
<evidence type="ECO:0000256" key="3">
    <source>
        <dbReference type="ARBA" id="ARBA00022741"/>
    </source>
</evidence>
<keyword evidence="3" id="KW-0547">Nucleotide-binding</keyword>
<evidence type="ECO:0000256" key="2">
    <source>
        <dbReference type="ARBA" id="ARBA00010186"/>
    </source>
</evidence>
<gene>
    <name evidence="8" type="ORF">VFH_III224160</name>
</gene>
<dbReference type="Proteomes" id="UP001157006">
    <property type="component" value="Chromosome 3"/>
</dbReference>
<dbReference type="GO" id="GO:0005524">
    <property type="term" value="F:ATP binding"/>
    <property type="evidence" value="ECO:0007669"/>
    <property type="project" value="UniProtKB-KW"/>
</dbReference>
<keyword evidence="4" id="KW-0067">ATP-binding</keyword>
<dbReference type="InterPro" id="IPR013126">
    <property type="entry name" value="Hsp_70_fam"/>
</dbReference>
<dbReference type="PANTHER" id="PTHR11225:SF4">
    <property type="entry name" value="NUCLEAR PORE COMPLEX PROTEIN NUP93"/>
    <property type="match status" value="1"/>
</dbReference>
<accession>A0AAV1A9W8</accession>
<feature type="region of interest" description="Disordered" evidence="7">
    <location>
        <begin position="312"/>
        <end position="342"/>
    </location>
</feature>
<protein>
    <recommendedName>
        <fullName evidence="6">Nuclear pore protein</fullName>
    </recommendedName>
</protein>
<dbReference type="GO" id="GO:0016973">
    <property type="term" value="P:poly(A)+ mRNA export from nucleus"/>
    <property type="evidence" value="ECO:0007669"/>
    <property type="project" value="TreeGrafter"/>
</dbReference>
<proteinExistence type="inferred from homology"/>
<dbReference type="InterPro" id="IPR007231">
    <property type="entry name" value="Nucleoporin_int_Nup93/Nic96"/>
</dbReference>
<keyword evidence="6" id="KW-0811">Translocation</keyword>
<dbReference type="Pfam" id="PF00012">
    <property type="entry name" value="HSP70"/>
    <property type="match status" value="1"/>
</dbReference>
<organism evidence="8 9">
    <name type="scientific">Vicia faba</name>
    <name type="common">Broad bean</name>
    <name type="synonym">Faba vulgaris</name>
    <dbReference type="NCBI Taxonomy" id="3906"/>
    <lineage>
        <taxon>Eukaryota</taxon>
        <taxon>Viridiplantae</taxon>
        <taxon>Streptophyta</taxon>
        <taxon>Embryophyta</taxon>
        <taxon>Tracheophyta</taxon>
        <taxon>Spermatophyta</taxon>
        <taxon>Magnoliopsida</taxon>
        <taxon>eudicotyledons</taxon>
        <taxon>Gunneridae</taxon>
        <taxon>Pentapetalae</taxon>
        <taxon>rosids</taxon>
        <taxon>fabids</taxon>
        <taxon>Fabales</taxon>
        <taxon>Fabaceae</taxon>
        <taxon>Papilionoideae</taxon>
        <taxon>50 kb inversion clade</taxon>
        <taxon>NPAAA clade</taxon>
        <taxon>Hologalegina</taxon>
        <taxon>IRL clade</taxon>
        <taxon>Fabeae</taxon>
        <taxon>Vicia</taxon>
    </lineage>
</organism>
<sequence>MKLDNFLVGGTIPDYILQLPNEVMSSPMGALMFPMIQNLETTLKAGGVPQMPQFRPSTVTSASNFASVNTQKSSTGLKSSTENKLRQLESILSIHKLSRLGNHIDALREVAKLPFLPLDPREPDTSVEVFENLSPHVQACIPDLLKVALTCLDNVADSDGSLRLAADQIYAVELIGGATRVPKLQAKLQEFLGRKELDRHLDTDEAIVIAAATVAAATAGWTAHGLHPLCTLLPTIYFYLSSCFSNYPEDSETFQAQHLAYKSPVVSSYESEESGDAKLNTSSKVTINLDINRPISENLNLNQTEDRKLVDLSSCGSNTTSGSEETDALEKKKNRSREITSL</sequence>
<dbReference type="GO" id="GO:0140662">
    <property type="term" value="F:ATP-dependent protein folding chaperone"/>
    <property type="evidence" value="ECO:0007669"/>
    <property type="project" value="InterPro"/>
</dbReference>
<keyword evidence="6" id="KW-0653">Protein transport</keyword>
<reference evidence="8 9" key="1">
    <citation type="submission" date="2023-01" db="EMBL/GenBank/DDBJ databases">
        <authorList>
            <person name="Kreplak J."/>
        </authorList>
    </citation>
    <scope>NUCLEOTIDE SEQUENCE [LARGE SCALE GENOMIC DNA]</scope>
</reference>
<evidence type="ECO:0000313" key="9">
    <source>
        <dbReference type="Proteomes" id="UP001157006"/>
    </source>
</evidence>
<evidence type="ECO:0000256" key="6">
    <source>
        <dbReference type="RuleBase" id="RU364035"/>
    </source>
</evidence>
<dbReference type="InterPro" id="IPR018181">
    <property type="entry name" value="Heat_shock_70_CS"/>
</dbReference>
<dbReference type="PANTHER" id="PTHR11225">
    <property type="entry name" value="NUCLEAR PORE COMPLEX PROTEIN NUP93 NUCLEOPORIN NUP93 DEAD EYE PROTEIN"/>
    <property type="match status" value="1"/>
</dbReference>
<dbReference type="GO" id="GO:0006606">
    <property type="term" value="P:protein import into nucleus"/>
    <property type="evidence" value="ECO:0007669"/>
    <property type="project" value="TreeGrafter"/>
</dbReference>
<dbReference type="InterPro" id="IPR043129">
    <property type="entry name" value="ATPase_NBD"/>
</dbReference>
<dbReference type="GO" id="GO:0005643">
    <property type="term" value="C:nuclear pore"/>
    <property type="evidence" value="ECO:0007669"/>
    <property type="project" value="UniProtKB-SubCell"/>
</dbReference>
<evidence type="ECO:0000256" key="1">
    <source>
        <dbReference type="ARBA" id="ARBA00004259"/>
    </source>
</evidence>
<evidence type="ECO:0000256" key="5">
    <source>
        <dbReference type="ARBA" id="ARBA00023242"/>
    </source>
</evidence>
<dbReference type="AlphaFoldDB" id="A0AAV1A9W8"/>
<keyword evidence="9" id="KW-1185">Reference proteome</keyword>
<keyword evidence="6" id="KW-0509">mRNA transport</keyword>